<feature type="domain" description="PNPLA" evidence="5">
    <location>
        <begin position="15"/>
        <end position="264"/>
    </location>
</feature>
<dbReference type="EMBL" id="QFOT01000102">
    <property type="protein sequence ID" value="PZP54898.1"/>
    <property type="molecule type" value="Genomic_DNA"/>
</dbReference>
<keyword evidence="3" id="KW-0442">Lipid degradation</keyword>
<evidence type="ECO:0000313" key="7">
    <source>
        <dbReference type="Proteomes" id="UP000249739"/>
    </source>
</evidence>
<name>A0A2W5FHZ8_9BACT</name>
<dbReference type="PROSITE" id="PS51635">
    <property type="entry name" value="PNPLA"/>
    <property type="match status" value="1"/>
</dbReference>
<evidence type="ECO:0000259" key="5">
    <source>
        <dbReference type="PROSITE" id="PS51635"/>
    </source>
</evidence>
<dbReference type="AlphaFoldDB" id="A0A2W5FHZ8"/>
<gene>
    <name evidence="6" type="ORF">DI586_08535</name>
</gene>
<evidence type="ECO:0000256" key="2">
    <source>
        <dbReference type="ARBA" id="ARBA00023098"/>
    </source>
</evidence>
<reference evidence="6 7" key="1">
    <citation type="submission" date="2017-08" db="EMBL/GenBank/DDBJ databases">
        <title>Infants hospitalized years apart are colonized by the same room-sourced microbial strains.</title>
        <authorList>
            <person name="Brooks B."/>
            <person name="Olm M.R."/>
            <person name="Firek B.A."/>
            <person name="Baker R."/>
            <person name="Thomas B.C."/>
            <person name="Morowitz M.J."/>
            <person name="Banfield J.F."/>
        </authorList>
    </citation>
    <scope>NUCLEOTIDE SEQUENCE [LARGE SCALE GENOMIC DNA]</scope>
    <source>
        <strain evidence="6">S2_006_000_R2_64</strain>
    </source>
</reference>
<feature type="compositionally biased region" description="Basic residues" evidence="4">
    <location>
        <begin position="411"/>
        <end position="420"/>
    </location>
</feature>
<comment type="similarity">
    <text evidence="1">Belongs to the patatin family.</text>
</comment>
<comment type="caution">
    <text evidence="6">The sequence shown here is derived from an EMBL/GenBank/DDBJ whole genome shotgun (WGS) entry which is preliminary data.</text>
</comment>
<dbReference type="SUPFAM" id="SSF52151">
    <property type="entry name" value="FabD/lysophospholipase-like"/>
    <property type="match status" value="1"/>
</dbReference>
<feature type="active site" description="Nucleophile" evidence="3">
    <location>
        <position position="53"/>
    </location>
</feature>
<proteinExistence type="inferred from homology"/>
<evidence type="ECO:0000256" key="1">
    <source>
        <dbReference type="ARBA" id="ARBA00010240"/>
    </source>
</evidence>
<dbReference type="Pfam" id="PF01734">
    <property type="entry name" value="Patatin"/>
    <property type="match status" value="1"/>
</dbReference>
<dbReference type="PANTHER" id="PTHR32176">
    <property type="entry name" value="XYLOSE ISOMERASE"/>
    <property type="match status" value="1"/>
</dbReference>
<feature type="region of interest" description="Disordered" evidence="4">
    <location>
        <begin position="398"/>
        <end position="426"/>
    </location>
</feature>
<dbReference type="Proteomes" id="UP000249739">
    <property type="component" value="Unassembled WGS sequence"/>
</dbReference>
<dbReference type="PANTHER" id="PTHR32176:SF92">
    <property type="entry name" value="XYLOSE ISOMERASE"/>
    <property type="match status" value="1"/>
</dbReference>
<protein>
    <submittedName>
        <fullName evidence="6">Phospholipase</fullName>
    </submittedName>
</protein>
<feature type="short sequence motif" description="GXSXG" evidence="3">
    <location>
        <begin position="51"/>
        <end position="55"/>
    </location>
</feature>
<keyword evidence="3" id="KW-0378">Hydrolase</keyword>
<feature type="short sequence motif" description="GXGXXG" evidence="3">
    <location>
        <begin position="19"/>
        <end position="24"/>
    </location>
</feature>
<organism evidence="6 7">
    <name type="scientific">Micavibrio aeruginosavorus</name>
    <dbReference type="NCBI Taxonomy" id="349221"/>
    <lineage>
        <taxon>Bacteria</taxon>
        <taxon>Pseudomonadati</taxon>
        <taxon>Bdellovibrionota</taxon>
        <taxon>Bdellovibrionia</taxon>
        <taxon>Bdellovibrionales</taxon>
        <taxon>Pseudobdellovibrionaceae</taxon>
        <taxon>Micavibrio</taxon>
    </lineage>
</organism>
<dbReference type="Gene3D" id="3.40.1090.10">
    <property type="entry name" value="Cytosolic phospholipase A2 catalytic domain"/>
    <property type="match status" value="1"/>
</dbReference>
<evidence type="ECO:0000256" key="4">
    <source>
        <dbReference type="SAM" id="MobiDB-lite"/>
    </source>
</evidence>
<dbReference type="GO" id="GO:0016787">
    <property type="term" value="F:hydrolase activity"/>
    <property type="evidence" value="ECO:0007669"/>
    <property type="project" value="UniProtKB-UniRule"/>
</dbReference>
<accession>A0A2W5FHZ8</accession>
<comment type="caution">
    <text evidence="3">Lacks conserved residue(s) required for the propagation of feature annotation.</text>
</comment>
<keyword evidence="2 3" id="KW-0443">Lipid metabolism</keyword>
<dbReference type="InterPro" id="IPR002641">
    <property type="entry name" value="PNPLA_dom"/>
</dbReference>
<dbReference type="GO" id="GO:0016042">
    <property type="term" value="P:lipid catabolic process"/>
    <property type="evidence" value="ECO:0007669"/>
    <property type="project" value="UniProtKB-UniRule"/>
</dbReference>
<dbReference type="InterPro" id="IPR016035">
    <property type="entry name" value="Acyl_Trfase/lysoPLipase"/>
</dbReference>
<sequence length="426" mass="48417">MTETISPKKRPIIALYTYGGGMRGLIPAHFMQKIEETTGLHMADMVDIFCGPSTGSILNAALNHPHPYEPGTPKFKARHMVRFYEREGSQIFPQDAFRSFRSLIHDFNNRTMRISQLDRLLKQGHYEQANLGRALRALFGRTKLSESLKSLVIPVYNIDSRYPKATKDQNETSADIALLENRAWNLVNEGGHAVWLKNLKFDGVQKYHSPPEVTLYDAVMGSTAAPTYFQCHHFLMRPQTGGAEREISAIDGSIFDNPCMTYMGALRHHIPADRDLIFIVIGTGYANRSIAKEDWNRFGSIGVVDPNNDMPLINIFFHASESALYEAYSEEMGDRTFTFNKSMVTGDYRDDYPSTNIDDASPENIRRLKNFFEMSLEENRKKFDHICDLLVKNYEAAQKEKGEAGAPPSIRPHKGLRFFKRKESAS</sequence>
<feature type="active site" description="Proton acceptor" evidence="3">
    <location>
        <position position="251"/>
    </location>
</feature>
<evidence type="ECO:0000313" key="6">
    <source>
        <dbReference type="EMBL" id="PZP54898.1"/>
    </source>
</evidence>
<evidence type="ECO:0000256" key="3">
    <source>
        <dbReference type="PROSITE-ProRule" id="PRU01161"/>
    </source>
</evidence>